<reference evidence="1 2" key="1">
    <citation type="submission" date="2021-04" db="EMBL/GenBank/DDBJ databases">
        <authorList>
            <person name="Bliznina A."/>
        </authorList>
    </citation>
    <scope>NUCLEOTIDE SEQUENCE [LARGE SCALE GENOMIC DNA]</scope>
</reference>
<dbReference type="Pfam" id="PF02391">
    <property type="entry name" value="MoaE"/>
    <property type="match status" value="1"/>
</dbReference>
<evidence type="ECO:0000313" key="1">
    <source>
        <dbReference type="EMBL" id="CAG5084387.1"/>
    </source>
</evidence>
<dbReference type="InterPro" id="IPR036563">
    <property type="entry name" value="MoaE_sf"/>
</dbReference>
<dbReference type="InterPro" id="IPR003448">
    <property type="entry name" value="Mopterin_biosynth_MoaE"/>
</dbReference>
<dbReference type="Proteomes" id="UP001158576">
    <property type="component" value="Chromosome PAR"/>
</dbReference>
<dbReference type="Gene3D" id="3.90.1170.40">
    <property type="entry name" value="Molybdopterin biosynthesis MoaE subunit"/>
    <property type="match status" value="1"/>
</dbReference>
<dbReference type="InterPro" id="IPR013870">
    <property type="entry name" value="Ribosomal_mL54"/>
</dbReference>
<gene>
    <name evidence="1" type="ORF">OKIOD_LOCUS2186</name>
</gene>
<evidence type="ECO:0000313" key="2">
    <source>
        <dbReference type="Proteomes" id="UP001158576"/>
    </source>
</evidence>
<sequence length="294" mass="33352">MALAQLSKIAQNAISKYGLSRVSIHHSISSVPPNEAGVIVSVSSKHRVASFHATAEIMEDLKAKVPIWKKEIYENGEKWIENCVGCKNAANNLQIESQIFTSFSSIPKNLMLIRGISLLPRRTLVLGRPVLGPKKKKKGGGGGGGKAVEVKVPDPETDFVKLTTTCCGINIHSENILTMYEWTDEQKKTLFDEPKLKPDSEYPDWLWTEDFLTDINSINIESIEPGTDLYWKKFEALEKQYNDLYFAWHEEFRENQLPPLHELEFKSHFPNVQIKPRSKSLKNRIIKSAPYANQ</sequence>
<protein>
    <submittedName>
        <fullName evidence="1">Oidioi.mRNA.OKI2018_I69.PAR.g10628.t1.cds</fullName>
    </submittedName>
</protein>
<accession>A0ABN7RZ03</accession>
<organism evidence="1 2">
    <name type="scientific">Oikopleura dioica</name>
    <name type="common">Tunicate</name>
    <dbReference type="NCBI Taxonomy" id="34765"/>
    <lineage>
        <taxon>Eukaryota</taxon>
        <taxon>Metazoa</taxon>
        <taxon>Chordata</taxon>
        <taxon>Tunicata</taxon>
        <taxon>Appendicularia</taxon>
        <taxon>Copelata</taxon>
        <taxon>Oikopleuridae</taxon>
        <taxon>Oikopleura</taxon>
    </lineage>
</organism>
<proteinExistence type="predicted"/>
<dbReference type="PANTHER" id="PTHR23404">
    <property type="entry name" value="MOLYBDOPTERIN SYNTHASE RELATED"/>
    <property type="match status" value="1"/>
</dbReference>
<keyword evidence="2" id="KW-1185">Reference proteome</keyword>
<dbReference type="CDD" id="cd00756">
    <property type="entry name" value="MoaE"/>
    <property type="match status" value="1"/>
</dbReference>
<dbReference type="Pfam" id="PF08561">
    <property type="entry name" value="Ribosomal_L37"/>
    <property type="match status" value="1"/>
</dbReference>
<dbReference type="EMBL" id="OU015568">
    <property type="protein sequence ID" value="CAG5084387.1"/>
    <property type="molecule type" value="Genomic_DNA"/>
</dbReference>
<dbReference type="SUPFAM" id="SSF54690">
    <property type="entry name" value="Molybdopterin synthase subunit MoaE"/>
    <property type="match status" value="1"/>
</dbReference>
<name>A0ABN7RZ03_OIKDI</name>